<accession>A0ABS2M7Y7</accession>
<dbReference type="EMBL" id="JAFBBZ010000001">
    <property type="protein sequence ID" value="MBM7507307.1"/>
    <property type="molecule type" value="Genomic_DNA"/>
</dbReference>
<sequence length="325" mass="36140">MDDITPLDPLLTPIHLRKQLIDAGWSDRGIARALARGDLAKVRWGAYATKAAYDALDDGGHNGLRARAVVAQAGTDLVVSHVSALPFWGAPTWGFALDTVHVTRRDRKAGRREAGVQQHRGRLLPGDTVSRGGVVVSSPTRLAIEVTTTGRTEAALCVVNDLLHRKLTTRKELETRYLALDDEVDAPMDHWPGTLTANIVLRLCDARLESVGESRLFHLCWVHGLPLPIPQYEVRDRHGRLIARVDFAWPELGVFMEFDGKIKYTKLLKPGESITEVVLREKRREQEVCEATGWRGIRVDWPDLERAQATAQRIAQVLTPPSLSA</sequence>
<reference evidence="1 2" key="1">
    <citation type="submission" date="2021-01" db="EMBL/GenBank/DDBJ databases">
        <title>Sequencing the genomes of 1000 actinobacteria strains.</title>
        <authorList>
            <person name="Klenk H.-P."/>
        </authorList>
    </citation>
    <scope>NUCLEOTIDE SEQUENCE [LARGE SCALE GENOMIC DNA]</scope>
    <source>
        <strain evidence="1 2">DSM 18239</strain>
    </source>
</reference>
<proteinExistence type="predicted"/>
<evidence type="ECO:0008006" key="3">
    <source>
        <dbReference type="Google" id="ProtNLM"/>
    </source>
</evidence>
<name>A0ABS2M7Y7_9ACTN</name>
<protein>
    <recommendedName>
        <fullName evidence="3">Type IV toxin-antitoxin system AbiEi family antitoxin domain-containing protein</fullName>
    </recommendedName>
</protein>
<organism evidence="1 2">
    <name type="scientific">Nocardioides salarius</name>
    <dbReference type="NCBI Taxonomy" id="374513"/>
    <lineage>
        <taxon>Bacteria</taxon>
        <taxon>Bacillati</taxon>
        <taxon>Actinomycetota</taxon>
        <taxon>Actinomycetes</taxon>
        <taxon>Propionibacteriales</taxon>
        <taxon>Nocardioidaceae</taxon>
        <taxon>Nocardioides</taxon>
    </lineage>
</organism>
<evidence type="ECO:0000313" key="1">
    <source>
        <dbReference type="EMBL" id="MBM7507307.1"/>
    </source>
</evidence>
<keyword evidence="2" id="KW-1185">Reference proteome</keyword>
<comment type="caution">
    <text evidence="1">The sequence shown here is derived from an EMBL/GenBank/DDBJ whole genome shotgun (WGS) entry which is preliminary data.</text>
</comment>
<gene>
    <name evidence="1" type="ORF">JOE61_001121</name>
</gene>
<evidence type="ECO:0000313" key="2">
    <source>
        <dbReference type="Proteomes" id="UP000732378"/>
    </source>
</evidence>
<dbReference type="Proteomes" id="UP000732378">
    <property type="component" value="Unassembled WGS sequence"/>
</dbReference>
<dbReference type="RefSeq" id="WP_193669046.1">
    <property type="nucleotide sequence ID" value="NZ_JACDTV010000007.1"/>
</dbReference>